<keyword evidence="1" id="KW-0547">Nucleotide-binding</keyword>
<accession>A0A3N1P9Q3</accession>
<dbReference type="Proteomes" id="UP000268033">
    <property type="component" value="Unassembled WGS sequence"/>
</dbReference>
<name>A0A3N1P9Q3_9GAMM</name>
<proteinExistence type="predicted"/>
<evidence type="ECO:0000256" key="1">
    <source>
        <dbReference type="ARBA" id="ARBA00022741"/>
    </source>
</evidence>
<dbReference type="InterPro" id="IPR017746">
    <property type="entry name" value="Cellulose_synthase_operon_BcsQ"/>
</dbReference>
<evidence type="ECO:0000256" key="2">
    <source>
        <dbReference type="ARBA" id="ARBA00022840"/>
    </source>
</evidence>
<dbReference type="PANTHER" id="PTHR43384">
    <property type="entry name" value="SEPTUM SITE-DETERMINING PROTEIN MIND HOMOLOG, CHLOROPLASTIC-RELATED"/>
    <property type="match status" value="1"/>
</dbReference>
<sequence length="261" mass="28387">MNLVYLMSPKGGVGRTTLTANLAFALQRLGHQVVALDLDCQNSLRLHLGLPVSEQRGIVPGLQHSSDWRSQIMETPSGVGLLPYGEASQTQRESFDALLRQDPEFLGQRLGPLVNQPGCIVLVDLPSGPSAALEAMKKTAGISLVVMLADGASAATLPLVEHESYLGIDARKSAFYIVNQVYIRSRLNRDVTEFFEQRLGAAMLGRVHRDEAVPEANASQRSVFEYAPASAVIQDLENIARSISRMLPEAYGHSAMTFSQN</sequence>
<dbReference type="SUPFAM" id="SSF52540">
    <property type="entry name" value="P-loop containing nucleoside triphosphate hydrolases"/>
    <property type="match status" value="1"/>
</dbReference>
<comment type="caution">
    <text evidence="3">The sequence shown here is derived from an EMBL/GenBank/DDBJ whole genome shotgun (WGS) entry which is preliminary data.</text>
</comment>
<dbReference type="OrthoDB" id="5288747at2"/>
<keyword evidence="2" id="KW-0067">ATP-binding</keyword>
<dbReference type="GO" id="GO:0051782">
    <property type="term" value="P:negative regulation of cell division"/>
    <property type="evidence" value="ECO:0007669"/>
    <property type="project" value="TreeGrafter"/>
</dbReference>
<dbReference type="Gene3D" id="3.40.50.300">
    <property type="entry name" value="P-loop containing nucleotide triphosphate hydrolases"/>
    <property type="match status" value="1"/>
</dbReference>
<reference evidence="3 4" key="1">
    <citation type="submission" date="2018-11" db="EMBL/GenBank/DDBJ databases">
        <title>Genomic Encyclopedia of Type Strains, Phase IV (KMG-IV): sequencing the most valuable type-strain genomes for metagenomic binning, comparative biology and taxonomic classification.</title>
        <authorList>
            <person name="Goeker M."/>
        </authorList>
    </citation>
    <scope>NUCLEOTIDE SEQUENCE [LARGE SCALE GENOMIC DNA]</scope>
    <source>
        <strain evidence="3 4">DSM 21945</strain>
    </source>
</reference>
<dbReference type="GO" id="GO:0005829">
    <property type="term" value="C:cytosol"/>
    <property type="evidence" value="ECO:0007669"/>
    <property type="project" value="TreeGrafter"/>
</dbReference>
<dbReference type="AlphaFoldDB" id="A0A3N1P9Q3"/>
<evidence type="ECO:0000313" key="4">
    <source>
        <dbReference type="Proteomes" id="UP000268033"/>
    </source>
</evidence>
<dbReference type="GO" id="GO:0009898">
    <property type="term" value="C:cytoplasmic side of plasma membrane"/>
    <property type="evidence" value="ECO:0007669"/>
    <property type="project" value="TreeGrafter"/>
</dbReference>
<dbReference type="InterPro" id="IPR050625">
    <property type="entry name" value="ParA/MinD_ATPase"/>
</dbReference>
<dbReference type="PANTHER" id="PTHR43384:SF4">
    <property type="entry name" value="CELLULOSE BIOSYNTHESIS PROTEIN BCSQ-RELATED"/>
    <property type="match status" value="1"/>
</dbReference>
<dbReference type="RefSeq" id="WP_050659656.1">
    <property type="nucleotide sequence ID" value="NZ_JBLXEP010000008.1"/>
</dbReference>
<protein>
    <submittedName>
        <fullName evidence="3">Cellulose synthase operon protein YhjQ</fullName>
    </submittedName>
</protein>
<dbReference type="EMBL" id="RJUL01000007">
    <property type="protein sequence ID" value="ROQ24171.1"/>
    <property type="molecule type" value="Genomic_DNA"/>
</dbReference>
<dbReference type="NCBIfam" id="TIGR03371">
    <property type="entry name" value="cellulose_yhjQ"/>
    <property type="match status" value="1"/>
</dbReference>
<keyword evidence="4" id="KW-1185">Reference proteome</keyword>
<dbReference type="STRING" id="584787.GCA_001247655_00751"/>
<gene>
    <name evidence="3" type="ORF">EDC28_10752</name>
</gene>
<dbReference type="Pfam" id="PF06564">
    <property type="entry name" value="CBP_BcsQ"/>
    <property type="match status" value="1"/>
</dbReference>
<dbReference type="InterPro" id="IPR027417">
    <property type="entry name" value="P-loop_NTPase"/>
</dbReference>
<dbReference type="GO" id="GO:0016887">
    <property type="term" value="F:ATP hydrolysis activity"/>
    <property type="evidence" value="ECO:0007669"/>
    <property type="project" value="TreeGrafter"/>
</dbReference>
<dbReference type="GO" id="GO:0005524">
    <property type="term" value="F:ATP binding"/>
    <property type="evidence" value="ECO:0007669"/>
    <property type="project" value="UniProtKB-KW"/>
</dbReference>
<organism evidence="3 4">
    <name type="scientific">Gallaecimonas pentaromativorans</name>
    <dbReference type="NCBI Taxonomy" id="584787"/>
    <lineage>
        <taxon>Bacteria</taxon>
        <taxon>Pseudomonadati</taxon>
        <taxon>Pseudomonadota</taxon>
        <taxon>Gammaproteobacteria</taxon>
        <taxon>Enterobacterales</taxon>
        <taxon>Gallaecimonadaceae</taxon>
        <taxon>Gallaecimonas</taxon>
    </lineage>
</organism>
<evidence type="ECO:0000313" key="3">
    <source>
        <dbReference type="EMBL" id="ROQ24171.1"/>
    </source>
</evidence>